<evidence type="ECO:0000313" key="5">
    <source>
        <dbReference type="Proteomes" id="UP000095283"/>
    </source>
</evidence>
<dbReference type="Gene3D" id="2.10.25.10">
    <property type="entry name" value="Laminin"/>
    <property type="match status" value="1"/>
</dbReference>
<dbReference type="InterPro" id="IPR050372">
    <property type="entry name" value="Neurexin-related_CASP"/>
</dbReference>
<feature type="transmembrane region" description="Helical" evidence="3">
    <location>
        <begin position="1008"/>
        <end position="1032"/>
    </location>
</feature>
<dbReference type="InterPro" id="IPR000152">
    <property type="entry name" value="EGF-type_Asp/Asn_hydroxyl_site"/>
</dbReference>
<keyword evidence="2" id="KW-0245">EGF-like domain</keyword>
<dbReference type="Gene3D" id="2.60.120.1000">
    <property type="match status" value="1"/>
</dbReference>
<dbReference type="Pfam" id="PF02210">
    <property type="entry name" value="Laminin_G_2"/>
    <property type="match status" value="1"/>
</dbReference>
<dbReference type="Proteomes" id="UP000095283">
    <property type="component" value="Unplaced"/>
</dbReference>
<sequence length="1072" mass="119663">MKSADTLTLFIGAIYFFGGYCQLRGHVHLDGFARIDGFMMKASFLKNVNEQARKDFFTIFYNMNETIAEKKQEILAWARNNSVEMMQAVQEFKNQSGQAFAVLSCIGTQFMHGDRPNRNGFERNGKAKSKGFFGSMFEGQDEREGNDVAPARFNGQNYHANHGASVRFASSECADISFSSTSAKLDSLMKIQRIAVSGHISAYTLEVSISDGQFTNVSQENGNPLVQLEFSHCQVIYSTLSHVPSWSHVDLLASHVRIRNALAVPEEDVREPLLMLTVCNYDTPIIAFDDSSYTVDTQRAGLVSMYENELTVVFRSFRSGIFFFSVADQGDILIAQVVHGIVHVIFDFVDGVILNKTTPTGLYRKLDLHNQVHIGGRPPDDFSEGIEASFSGCFARLQLNAVDLLHFVPKDYSFHKCQMTHPPSLTLNGIAQAIIPFSFLPFSFEFRILGVPSVLLDMLDAENHTLLQITLEDGHTLHLVSNITRFKQISHPQIDVGDGSWHSFSLRIRGSRLEIEIDGYTILWLEGQEVRRVSVRLATLVLSATGCYRSTTLDFEKVHTKGSVTRGSCTMWYLRLSLIKWSNILAEYPHSCEEWIYRKTRSKVIKGKNITIDLDGGGPMAPFEVVCKSEKDEMGVDVVVTILEHDLKRPILVTGDNKPGVVKKNLIYGIGMEQMDKLVEGFDSCTQYMRYSCRGGARLMTQGEDRSPSSWYATRSDKHGLQWGDAPPYSRMCSCATNGTCIQNRMCNCDSGEDSTDDGVNPYSQLLPVTGLFLGGTTKASSIEVEIGPLICRTRGSRTERGSSGFAGVIRNVYLCGIELQLSTIVRRYPERGVQVGEIGYCRDGLCKNGGACIDKYDGYTCDCTQTPFGGSDCTKEYGMFVPVHSSLQIPWQNPAHTNLCHRIAIQTLKRNVALVRSKALFADSTFNMSINDKITINVLGYLSLSVYDGIFFFHNKTDTKRNLSDDVMHDISFCASSKEFNLSVDGDAIIRFGGNWSFFQNFNVWTFLDYTIVGLALTVILLLFLSGLVCYMRSRPEGVYKTNEGSDHCSPSRSEEPLVNGHAISSKEYFC</sequence>
<keyword evidence="5" id="KW-1185">Reference proteome</keyword>
<proteinExistence type="predicted"/>
<dbReference type="WBParaSite" id="Hba_14408">
    <property type="protein sequence ID" value="Hba_14408"/>
    <property type="gene ID" value="Hba_14408"/>
</dbReference>
<evidence type="ECO:0000256" key="2">
    <source>
        <dbReference type="PROSITE-ProRule" id="PRU00076"/>
    </source>
</evidence>
<dbReference type="GO" id="GO:0016020">
    <property type="term" value="C:membrane"/>
    <property type="evidence" value="ECO:0007669"/>
    <property type="project" value="UniProtKB-SubCell"/>
</dbReference>
<dbReference type="PROSITE" id="PS50026">
    <property type="entry name" value="EGF_3"/>
    <property type="match status" value="1"/>
</dbReference>
<dbReference type="Gene3D" id="2.60.120.200">
    <property type="match status" value="2"/>
</dbReference>
<feature type="domain" description="EGF-like" evidence="4">
    <location>
        <begin position="838"/>
        <end position="875"/>
    </location>
</feature>
<accession>A0A1I7XA63</accession>
<organism evidence="5 6">
    <name type="scientific">Heterorhabditis bacteriophora</name>
    <name type="common">Entomopathogenic nematode worm</name>
    <dbReference type="NCBI Taxonomy" id="37862"/>
    <lineage>
        <taxon>Eukaryota</taxon>
        <taxon>Metazoa</taxon>
        <taxon>Ecdysozoa</taxon>
        <taxon>Nematoda</taxon>
        <taxon>Chromadorea</taxon>
        <taxon>Rhabditida</taxon>
        <taxon>Rhabditina</taxon>
        <taxon>Rhabditomorpha</taxon>
        <taxon>Strongyloidea</taxon>
        <taxon>Heterorhabditidae</taxon>
        <taxon>Heterorhabditis</taxon>
    </lineage>
</organism>
<dbReference type="SUPFAM" id="SSF49899">
    <property type="entry name" value="Concanavalin A-like lectins/glucanases"/>
    <property type="match status" value="3"/>
</dbReference>
<keyword evidence="3" id="KW-1133">Transmembrane helix</keyword>
<evidence type="ECO:0000256" key="3">
    <source>
        <dbReference type="SAM" id="Phobius"/>
    </source>
</evidence>
<dbReference type="CDD" id="cd00054">
    <property type="entry name" value="EGF_CA"/>
    <property type="match status" value="1"/>
</dbReference>
<dbReference type="CDD" id="cd00110">
    <property type="entry name" value="LamG"/>
    <property type="match status" value="2"/>
</dbReference>
<evidence type="ECO:0000313" key="6">
    <source>
        <dbReference type="WBParaSite" id="Hba_14408"/>
    </source>
</evidence>
<dbReference type="PANTHER" id="PTHR15036">
    <property type="entry name" value="PIKACHURIN-LIKE PROTEIN"/>
    <property type="match status" value="1"/>
</dbReference>
<keyword evidence="3" id="KW-0812">Transmembrane</keyword>
<dbReference type="PANTHER" id="PTHR15036:SF49">
    <property type="entry name" value="AXOTACTIN"/>
    <property type="match status" value="1"/>
</dbReference>
<evidence type="ECO:0000259" key="4">
    <source>
        <dbReference type="PROSITE" id="PS50026"/>
    </source>
</evidence>
<keyword evidence="1" id="KW-1015">Disulfide bond</keyword>
<keyword evidence="3" id="KW-0472">Membrane</keyword>
<name>A0A1I7XA63_HETBA</name>
<reference evidence="6" key="1">
    <citation type="submission" date="2016-11" db="UniProtKB">
        <authorList>
            <consortium name="WormBaseParasite"/>
        </authorList>
    </citation>
    <scope>IDENTIFICATION</scope>
</reference>
<dbReference type="AlphaFoldDB" id="A0A1I7XA63"/>
<protein>
    <submittedName>
        <fullName evidence="6">EGF-like domain-containing protein</fullName>
    </submittedName>
</protein>
<dbReference type="InterPro" id="IPR000742">
    <property type="entry name" value="EGF"/>
</dbReference>
<dbReference type="InterPro" id="IPR013320">
    <property type="entry name" value="ConA-like_dom_sf"/>
</dbReference>
<dbReference type="PROSITE" id="PS00010">
    <property type="entry name" value="ASX_HYDROXYL"/>
    <property type="match status" value="1"/>
</dbReference>
<comment type="caution">
    <text evidence="2">Lacks conserved residue(s) required for the propagation of feature annotation.</text>
</comment>
<dbReference type="InterPro" id="IPR001791">
    <property type="entry name" value="Laminin_G"/>
</dbReference>
<evidence type="ECO:0000256" key="1">
    <source>
        <dbReference type="ARBA" id="ARBA00023157"/>
    </source>
</evidence>